<dbReference type="GO" id="GO:0007204">
    <property type="term" value="P:positive regulation of cytosolic calcium ion concentration"/>
    <property type="evidence" value="ECO:0007669"/>
    <property type="project" value="TreeGrafter"/>
</dbReference>
<dbReference type="Gene3D" id="1.20.1070.10">
    <property type="entry name" value="Rhodopsin 7-helix transmembrane proteins"/>
    <property type="match status" value="1"/>
</dbReference>
<keyword evidence="6" id="KW-0297">G-protein coupled receptor</keyword>
<evidence type="ECO:0000256" key="8">
    <source>
        <dbReference type="ARBA" id="ARBA00023170"/>
    </source>
</evidence>
<dbReference type="AlphaFoldDB" id="A0AAV4S4N1"/>
<feature type="transmembrane region" description="Helical" evidence="11">
    <location>
        <begin position="114"/>
        <end position="132"/>
    </location>
</feature>
<evidence type="ECO:0000256" key="9">
    <source>
        <dbReference type="ARBA" id="ARBA00023180"/>
    </source>
</evidence>
<keyword evidence="10" id="KW-0807">Transducer</keyword>
<dbReference type="SUPFAM" id="SSF81321">
    <property type="entry name" value="Family A G protein-coupled receptor-like"/>
    <property type="match status" value="1"/>
</dbReference>
<keyword evidence="7 11" id="KW-0472">Membrane</keyword>
<evidence type="ECO:0000256" key="11">
    <source>
        <dbReference type="SAM" id="Phobius"/>
    </source>
</evidence>
<dbReference type="InterPro" id="IPR017452">
    <property type="entry name" value="GPCR_Rhodpsn_7TM"/>
</dbReference>
<dbReference type="PANTHER" id="PTHR11866">
    <property type="entry name" value="G-PROTEIN COUPLED RECEPTOR FAMILY 1 MEMBER"/>
    <property type="match status" value="1"/>
</dbReference>
<dbReference type="InterPro" id="IPR000276">
    <property type="entry name" value="GPCR_Rhodpsn"/>
</dbReference>
<dbReference type="Proteomes" id="UP001054837">
    <property type="component" value="Unassembled WGS sequence"/>
</dbReference>
<keyword evidence="3" id="KW-1003">Cell membrane</keyword>
<organism evidence="13 14">
    <name type="scientific">Caerostris darwini</name>
    <dbReference type="NCBI Taxonomy" id="1538125"/>
    <lineage>
        <taxon>Eukaryota</taxon>
        <taxon>Metazoa</taxon>
        <taxon>Ecdysozoa</taxon>
        <taxon>Arthropoda</taxon>
        <taxon>Chelicerata</taxon>
        <taxon>Arachnida</taxon>
        <taxon>Araneae</taxon>
        <taxon>Araneomorphae</taxon>
        <taxon>Entelegynae</taxon>
        <taxon>Araneoidea</taxon>
        <taxon>Araneidae</taxon>
        <taxon>Caerostris</taxon>
    </lineage>
</organism>
<keyword evidence="4 11" id="KW-0812">Transmembrane</keyword>
<keyword evidence="9" id="KW-0325">Glycoprotein</keyword>
<feature type="transmembrane region" description="Helical" evidence="11">
    <location>
        <begin position="73"/>
        <end position="94"/>
    </location>
</feature>
<dbReference type="InterPro" id="IPR008365">
    <property type="entry name" value="Prostanoid_rcpt"/>
</dbReference>
<dbReference type="EMBL" id="BPLQ01007249">
    <property type="protein sequence ID" value="GIY28969.1"/>
    <property type="molecule type" value="Genomic_DNA"/>
</dbReference>
<keyword evidence="5 11" id="KW-1133">Transmembrane helix</keyword>
<accession>A0AAV4S4N1</accession>
<dbReference type="GO" id="GO:0004930">
    <property type="term" value="F:G protein-coupled receptor activity"/>
    <property type="evidence" value="ECO:0007669"/>
    <property type="project" value="UniProtKB-KW"/>
</dbReference>
<evidence type="ECO:0000259" key="12">
    <source>
        <dbReference type="PROSITE" id="PS50262"/>
    </source>
</evidence>
<dbReference type="GO" id="GO:0007189">
    <property type="term" value="P:adenylate cyclase-activating G protein-coupled receptor signaling pathway"/>
    <property type="evidence" value="ECO:0007669"/>
    <property type="project" value="TreeGrafter"/>
</dbReference>
<gene>
    <name evidence="13" type="primary">AVEN_151464_1</name>
    <name evidence="13" type="ORF">CDAR_79091</name>
</gene>
<keyword evidence="14" id="KW-1185">Reference proteome</keyword>
<dbReference type="PROSITE" id="PS50262">
    <property type="entry name" value="G_PROTEIN_RECEP_F1_2"/>
    <property type="match status" value="1"/>
</dbReference>
<evidence type="ECO:0000256" key="4">
    <source>
        <dbReference type="ARBA" id="ARBA00022692"/>
    </source>
</evidence>
<evidence type="ECO:0000256" key="1">
    <source>
        <dbReference type="ARBA" id="ARBA00004651"/>
    </source>
</evidence>
<feature type="transmembrane region" description="Helical" evidence="11">
    <location>
        <begin position="36"/>
        <end position="61"/>
    </location>
</feature>
<dbReference type="PANTHER" id="PTHR11866:SF16">
    <property type="entry name" value="PROSTAGLANDIN E2 RECEPTOR EP4 SUBTYPE-LIKE PROTEIN"/>
    <property type="match status" value="1"/>
</dbReference>
<comment type="subcellular location">
    <subcellularLocation>
        <location evidence="1">Cell membrane</location>
        <topology evidence="1">Multi-pass membrane protein</topology>
    </subcellularLocation>
</comment>
<evidence type="ECO:0000256" key="2">
    <source>
        <dbReference type="ARBA" id="ARBA00010663"/>
    </source>
</evidence>
<evidence type="ECO:0000313" key="13">
    <source>
        <dbReference type="EMBL" id="GIY28969.1"/>
    </source>
</evidence>
<evidence type="ECO:0000313" key="14">
    <source>
        <dbReference type="Proteomes" id="UP001054837"/>
    </source>
</evidence>
<keyword evidence="8" id="KW-0675">Receptor</keyword>
<name>A0AAV4S4N1_9ARAC</name>
<proteinExistence type="inferred from homology"/>
<reference evidence="13 14" key="1">
    <citation type="submission" date="2021-06" db="EMBL/GenBank/DDBJ databases">
        <title>Caerostris darwini draft genome.</title>
        <authorList>
            <person name="Kono N."/>
            <person name="Arakawa K."/>
        </authorList>
    </citation>
    <scope>NUCLEOTIDE SEQUENCE [LARGE SCALE GENOMIC DNA]</scope>
</reference>
<comment type="similarity">
    <text evidence="2">Belongs to the G-protein coupled receptor 1 family.</text>
</comment>
<dbReference type="GO" id="GO:0005886">
    <property type="term" value="C:plasma membrane"/>
    <property type="evidence" value="ECO:0007669"/>
    <property type="project" value="UniProtKB-SubCell"/>
</dbReference>
<evidence type="ECO:0000256" key="5">
    <source>
        <dbReference type="ARBA" id="ARBA00022989"/>
    </source>
</evidence>
<evidence type="ECO:0000256" key="6">
    <source>
        <dbReference type="ARBA" id="ARBA00023040"/>
    </source>
</evidence>
<evidence type="ECO:0000256" key="3">
    <source>
        <dbReference type="ARBA" id="ARBA00022475"/>
    </source>
</evidence>
<protein>
    <submittedName>
        <fullName evidence="13">G_PROTEIN_RECEP_F1_2 domain-containing protein</fullName>
    </submittedName>
</protein>
<dbReference type="PROSITE" id="PS00237">
    <property type="entry name" value="G_PROTEIN_RECEP_F1_1"/>
    <property type="match status" value="1"/>
</dbReference>
<comment type="caution">
    <text evidence="13">The sequence shown here is derived from an EMBL/GenBank/DDBJ whole genome shotgun (WGS) entry which is preliminary data.</text>
</comment>
<feature type="domain" description="G-protein coupled receptors family 1 profile" evidence="12">
    <location>
        <begin position="52"/>
        <end position="156"/>
    </location>
</feature>
<evidence type="ECO:0000256" key="10">
    <source>
        <dbReference type="ARBA" id="ARBA00023224"/>
    </source>
</evidence>
<sequence length="156" mass="17630">MDDLTTPLMAMEGNWTISNITVGNLTMVRSTRHVSILGQILITFFYCFGISANVSALVLLARGETARNRKQTLMVRCLAYNDLVALLGSFLLMYMQLYMSEPLVDSRWFCALRVILRTFGLSSGCVAIVMAAERWMALTRPFLYQKVRISLFVIVT</sequence>
<evidence type="ECO:0000256" key="7">
    <source>
        <dbReference type="ARBA" id="ARBA00023136"/>
    </source>
</evidence>